<keyword evidence="1" id="KW-1133">Transmembrane helix</keyword>
<keyword evidence="1" id="KW-0812">Transmembrane</keyword>
<dbReference type="GeneID" id="6192026"/>
<dbReference type="HOGENOM" id="CLU_106353_0_0_1"/>
<dbReference type="EMBL" id="CU633900">
    <property type="protein sequence ID" value="CAP68881.1"/>
    <property type="molecule type" value="Genomic_DNA"/>
</dbReference>
<accession>B2AWV7</accession>
<protein>
    <submittedName>
        <fullName evidence="2">Podospora anserina S mat+ genomic DNA chromosome 7, supercontig 1</fullName>
    </submittedName>
</protein>
<name>B2AWV7_PODAN</name>
<reference evidence="2" key="2">
    <citation type="submission" date="2008-07" db="EMBL/GenBank/DDBJ databases">
        <authorList>
            <person name="Genoscope - CEA"/>
        </authorList>
    </citation>
    <scope>NUCLEOTIDE SEQUENCE</scope>
    <source>
        <strain evidence="2">S mat+</strain>
    </source>
</reference>
<feature type="transmembrane region" description="Helical" evidence="1">
    <location>
        <begin position="107"/>
        <end position="136"/>
    </location>
</feature>
<dbReference type="OrthoDB" id="3990500at2759"/>
<sequence>MSITYPHSPLLCPIRIIMLTTLTKLSPSTVSPSTTKMATRLLLNRTLRPALSLGLTTSLLAIHNQRPMRMDAIPSSNKSFSTTRPERKDRLDPEIIKQLSGGSLSGFAVGLLVSVFSKTLVLLAGIGMLTIQVIASRSGLDLVKYLRLRERFQGSRILAALNQHTAFKLSFAIAFAMSAFMSF</sequence>
<reference evidence="2" key="1">
    <citation type="journal article" date="2008" name="Genome Biol.">
        <title>The genome sequence of the model ascomycete fungus Podospora anserina.</title>
        <authorList>
            <person name="Espagne E."/>
            <person name="Lespinet O."/>
            <person name="Malagnac F."/>
            <person name="Da Silva C."/>
            <person name="Jaillon O."/>
            <person name="Porcel B.M."/>
            <person name="Couloux A."/>
            <person name="Aury J.-M."/>
            <person name="Segurens B."/>
            <person name="Poulain J."/>
            <person name="Anthouard V."/>
            <person name="Grossetete S."/>
            <person name="Khalili H."/>
            <person name="Coppin E."/>
            <person name="Dequard-Chablat M."/>
            <person name="Picard M."/>
            <person name="Contamine V."/>
            <person name="Arnaise S."/>
            <person name="Bourdais A."/>
            <person name="Berteaux-Lecellier V."/>
            <person name="Gautheret D."/>
            <person name="de Vries R.P."/>
            <person name="Battaglia E."/>
            <person name="Coutinho P.M."/>
            <person name="Danchin E.G.J."/>
            <person name="Henrissat B."/>
            <person name="El Khoury R."/>
            <person name="Sainsard-Chanet A."/>
            <person name="Boivin A."/>
            <person name="Pinan-Lucarre B."/>
            <person name="Sellem C.H."/>
            <person name="Debuchy R."/>
            <person name="Wincker P."/>
            <person name="Weissenbach J."/>
            <person name="Silar P."/>
        </authorList>
    </citation>
    <scope>NUCLEOTIDE SEQUENCE [LARGE SCALE GENOMIC DNA]</scope>
    <source>
        <strain evidence="2">S mat+</strain>
    </source>
</reference>
<gene>
    <name evidence="2" type="ORF">PODANS_7_8475</name>
</gene>
<dbReference type="VEuPathDB" id="FungiDB:PODANS_7_8475"/>
<feature type="transmembrane region" description="Helical" evidence="1">
    <location>
        <begin position="157"/>
        <end position="181"/>
    </location>
</feature>
<evidence type="ECO:0000256" key="1">
    <source>
        <dbReference type="SAM" id="Phobius"/>
    </source>
</evidence>
<proteinExistence type="predicted"/>
<organism evidence="2">
    <name type="scientific">Podospora anserina (strain S / ATCC MYA-4624 / DSM 980 / FGSC 10383)</name>
    <name type="common">Pleurage anserina</name>
    <dbReference type="NCBI Taxonomy" id="515849"/>
    <lineage>
        <taxon>Eukaryota</taxon>
        <taxon>Fungi</taxon>
        <taxon>Dikarya</taxon>
        <taxon>Ascomycota</taxon>
        <taxon>Pezizomycotina</taxon>
        <taxon>Sordariomycetes</taxon>
        <taxon>Sordariomycetidae</taxon>
        <taxon>Sordariales</taxon>
        <taxon>Podosporaceae</taxon>
        <taxon>Podospora</taxon>
        <taxon>Podospora anserina</taxon>
    </lineage>
</organism>
<dbReference type="RefSeq" id="XP_001908208.1">
    <property type="nucleotide sequence ID" value="XM_001908173.1"/>
</dbReference>
<dbReference type="KEGG" id="pan:PODANSg5243"/>
<keyword evidence="1" id="KW-0472">Membrane</keyword>
<dbReference type="AlphaFoldDB" id="B2AWV7"/>
<evidence type="ECO:0000313" key="2">
    <source>
        <dbReference type="EMBL" id="CAP68881.1"/>
    </source>
</evidence>